<dbReference type="InterPro" id="IPR032423">
    <property type="entry name" value="AAA_assoc_2"/>
</dbReference>
<dbReference type="Gene3D" id="3.40.50.300">
    <property type="entry name" value="P-loop containing nucleotide triphosphate hydrolases"/>
    <property type="match status" value="1"/>
</dbReference>
<evidence type="ECO:0000256" key="4">
    <source>
        <dbReference type="ARBA" id="ARBA00022840"/>
    </source>
</evidence>
<dbReference type="Gene3D" id="1.20.272.10">
    <property type="match status" value="1"/>
</dbReference>
<evidence type="ECO:0000313" key="7">
    <source>
        <dbReference type="Proteomes" id="UP001153954"/>
    </source>
</evidence>
<dbReference type="Proteomes" id="UP001153954">
    <property type="component" value="Unassembled WGS sequence"/>
</dbReference>
<dbReference type="GO" id="GO:0005524">
    <property type="term" value="F:ATP binding"/>
    <property type="evidence" value="ECO:0007669"/>
    <property type="project" value="UniProtKB-KW"/>
</dbReference>
<dbReference type="GO" id="GO:0000731">
    <property type="term" value="P:DNA synthesis involved in DNA repair"/>
    <property type="evidence" value="ECO:0007669"/>
    <property type="project" value="TreeGrafter"/>
</dbReference>
<dbReference type="PANTHER" id="PTHR13779:SF7">
    <property type="entry name" value="ATPASE WRNIP1"/>
    <property type="match status" value="1"/>
</dbReference>
<dbReference type="GO" id="GO:0003677">
    <property type="term" value="F:DNA binding"/>
    <property type="evidence" value="ECO:0007669"/>
    <property type="project" value="InterPro"/>
</dbReference>
<dbReference type="Pfam" id="PF16193">
    <property type="entry name" value="AAA_assoc_2"/>
    <property type="match status" value="1"/>
</dbReference>
<organism evidence="6 7">
    <name type="scientific">Euphydryas editha</name>
    <name type="common">Edith's checkerspot</name>
    <dbReference type="NCBI Taxonomy" id="104508"/>
    <lineage>
        <taxon>Eukaryota</taxon>
        <taxon>Metazoa</taxon>
        <taxon>Ecdysozoa</taxon>
        <taxon>Arthropoda</taxon>
        <taxon>Hexapoda</taxon>
        <taxon>Insecta</taxon>
        <taxon>Pterygota</taxon>
        <taxon>Neoptera</taxon>
        <taxon>Endopterygota</taxon>
        <taxon>Lepidoptera</taxon>
        <taxon>Glossata</taxon>
        <taxon>Ditrysia</taxon>
        <taxon>Papilionoidea</taxon>
        <taxon>Nymphalidae</taxon>
        <taxon>Nymphalinae</taxon>
        <taxon>Euphydryas</taxon>
    </lineage>
</organism>
<dbReference type="CDD" id="cd18139">
    <property type="entry name" value="HLD_clamp_RarA"/>
    <property type="match status" value="1"/>
</dbReference>
<sequence length="533" mass="59382">MEKESENDQFVSCPVCDRFYEKQNIEKHVNKCIFLNTIPEKSPKRDGSHLEDNTQQKKIKLFSGVLSGTSTQSKDMQTTPTQEKLNQTHILTSQVASPKQTKSSKDTRHIPLAEAMRPNILDDIVGQTESFGVGSMIHSMLVKKIIPNMILWGPPGCGKTSIANVIAKICAEESNLRFVKLSATMSGINDVKEAVKVAKNEARFKRQTVLFMDEIHRFNKLQQDTFLQHVENGTIILIGATTENPSFSLNNALLSRCKVVVLNKLSVDDVWQILERAVLRNNLAIIVDNIDNKLNDEVIGDKWVIERKSIRWLAEICDGDARIALGALELVLNAGSIASTTGNRKFISLEDLKRGIKRSHILYDRHGEEHYNIASAIQKSIRASDDNAALYWTTRALLAGEDPLYIARRLVRTAAEDVGLGDPTALVEAVACLQGCQHIGMPESDVLLAQCAVRLARADKSGEVYRAMKRVQATLSEHKGPLPPVPLHLRNAPTRLMKDLGYGKGYNTRHRDSSGICYLPEGMETVNFFNKDC</sequence>
<dbReference type="EMBL" id="CAKOGL010000027">
    <property type="protein sequence ID" value="CAH2104315.1"/>
    <property type="molecule type" value="Genomic_DNA"/>
</dbReference>
<dbReference type="Pfam" id="PF12002">
    <property type="entry name" value="MgsA_C"/>
    <property type="match status" value="1"/>
</dbReference>
<dbReference type="GO" id="GO:0006261">
    <property type="term" value="P:DNA-templated DNA replication"/>
    <property type="evidence" value="ECO:0007669"/>
    <property type="project" value="TreeGrafter"/>
</dbReference>
<reference evidence="6" key="1">
    <citation type="submission" date="2022-03" db="EMBL/GenBank/DDBJ databases">
        <authorList>
            <person name="Tunstrom K."/>
        </authorList>
    </citation>
    <scope>NUCLEOTIDE SEQUENCE</scope>
</reference>
<dbReference type="PANTHER" id="PTHR13779">
    <property type="entry name" value="WERNER HELICASE-INTERACTING PROTEIN 1 FAMILY MEMBER"/>
    <property type="match status" value="1"/>
</dbReference>
<dbReference type="InterPro" id="IPR021886">
    <property type="entry name" value="MgsA_C"/>
</dbReference>
<feature type="domain" description="AAA+ ATPase" evidence="5">
    <location>
        <begin position="145"/>
        <end position="265"/>
    </location>
</feature>
<keyword evidence="2" id="KW-0235">DNA replication</keyword>
<comment type="caution">
    <text evidence="6">The sequence shown here is derived from an EMBL/GenBank/DDBJ whole genome shotgun (WGS) entry which is preliminary data.</text>
</comment>
<dbReference type="InterPro" id="IPR003593">
    <property type="entry name" value="AAA+_ATPase"/>
</dbReference>
<keyword evidence="4" id="KW-0067">ATP-binding</keyword>
<comment type="similarity">
    <text evidence="1">Belongs to the AAA ATPase family. RarA/MGS1/WRNIP1 subfamily.</text>
</comment>
<dbReference type="Pfam" id="PF00004">
    <property type="entry name" value="AAA"/>
    <property type="match status" value="1"/>
</dbReference>
<evidence type="ECO:0000256" key="3">
    <source>
        <dbReference type="ARBA" id="ARBA00022741"/>
    </source>
</evidence>
<keyword evidence="7" id="KW-1185">Reference proteome</keyword>
<dbReference type="GO" id="GO:0017116">
    <property type="term" value="F:single-stranded DNA helicase activity"/>
    <property type="evidence" value="ECO:0007669"/>
    <property type="project" value="TreeGrafter"/>
</dbReference>
<proteinExistence type="inferred from homology"/>
<dbReference type="CDD" id="cd00009">
    <property type="entry name" value="AAA"/>
    <property type="match status" value="1"/>
</dbReference>
<keyword evidence="3" id="KW-0547">Nucleotide-binding</keyword>
<dbReference type="GO" id="GO:0008047">
    <property type="term" value="F:enzyme activator activity"/>
    <property type="evidence" value="ECO:0007669"/>
    <property type="project" value="TreeGrafter"/>
</dbReference>
<dbReference type="FunFam" id="1.20.272.10:FF:000001">
    <property type="entry name" value="Putative AAA family ATPase"/>
    <property type="match status" value="1"/>
</dbReference>
<dbReference type="InterPro" id="IPR008921">
    <property type="entry name" value="DNA_pol3_clamp-load_cplx_C"/>
</dbReference>
<dbReference type="GO" id="GO:0016887">
    <property type="term" value="F:ATP hydrolysis activity"/>
    <property type="evidence" value="ECO:0007669"/>
    <property type="project" value="InterPro"/>
</dbReference>
<protein>
    <recommendedName>
        <fullName evidence="5">AAA+ ATPase domain-containing protein</fullName>
    </recommendedName>
</protein>
<dbReference type="FunFam" id="3.40.50.300:FF:000137">
    <property type="entry name" value="Replication-associated recombination protein A"/>
    <property type="match status" value="1"/>
</dbReference>
<dbReference type="Gene3D" id="1.10.3710.10">
    <property type="entry name" value="DNA polymerase III clamp loader subunits, C-terminal domain"/>
    <property type="match status" value="1"/>
</dbReference>
<dbReference type="Gene3D" id="1.10.8.60">
    <property type="match status" value="1"/>
</dbReference>
<dbReference type="SUPFAM" id="SSF52540">
    <property type="entry name" value="P-loop containing nucleoside triphosphate hydrolases"/>
    <property type="match status" value="1"/>
</dbReference>
<accession>A0AAU9V5K0</accession>
<dbReference type="InterPro" id="IPR003959">
    <property type="entry name" value="ATPase_AAA_core"/>
</dbReference>
<dbReference type="GO" id="GO:0005634">
    <property type="term" value="C:nucleus"/>
    <property type="evidence" value="ECO:0007669"/>
    <property type="project" value="TreeGrafter"/>
</dbReference>
<dbReference type="InterPro" id="IPR027417">
    <property type="entry name" value="P-loop_NTPase"/>
</dbReference>
<dbReference type="InterPro" id="IPR051314">
    <property type="entry name" value="AAA_ATPase_RarA/MGS1/WRNIP1"/>
</dbReference>
<evidence type="ECO:0000256" key="2">
    <source>
        <dbReference type="ARBA" id="ARBA00022705"/>
    </source>
</evidence>
<dbReference type="SMART" id="SM00382">
    <property type="entry name" value="AAA"/>
    <property type="match status" value="1"/>
</dbReference>
<evidence type="ECO:0000259" key="5">
    <source>
        <dbReference type="SMART" id="SM00382"/>
    </source>
</evidence>
<evidence type="ECO:0000256" key="1">
    <source>
        <dbReference type="ARBA" id="ARBA00008959"/>
    </source>
</evidence>
<gene>
    <name evidence="6" type="ORF">EEDITHA_LOCUS18705</name>
</gene>
<dbReference type="SUPFAM" id="SSF48019">
    <property type="entry name" value="post-AAA+ oligomerization domain-like"/>
    <property type="match status" value="1"/>
</dbReference>
<evidence type="ECO:0000313" key="6">
    <source>
        <dbReference type="EMBL" id="CAH2104315.1"/>
    </source>
</evidence>
<name>A0AAU9V5K0_EUPED</name>
<dbReference type="AlphaFoldDB" id="A0AAU9V5K0"/>